<dbReference type="InterPro" id="IPR053185">
    <property type="entry name" value="SET_domain_protein"/>
</dbReference>
<dbReference type="AlphaFoldDB" id="A0AAD7N8F5"/>
<evidence type="ECO:0000313" key="2">
    <source>
        <dbReference type="Proteomes" id="UP001215280"/>
    </source>
</evidence>
<dbReference type="InterPro" id="IPR046341">
    <property type="entry name" value="SET_dom_sf"/>
</dbReference>
<proteinExistence type="predicted"/>
<dbReference type="Gene3D" id="2.170.270.10">
    <property type="entry name" value="SET domain"/>
    <property type="match status" value="1"/>
</dbReference>
<evidence type="ECO:0000313" key="1">
    <source>
        <dbReference type="EMBL" id="KAJ7750394.1"/>
    </source>
</evidence>
<name>A0AAD7N8F5_9AGAR</name>
<dbReference type="SUPFAM" id="SSF82199">
    <property type="entry name" value="SET domain"/>
    <property type="match status" value="1"/>
</dbReference>
<keyword evidence="2" id="KW-1185">Reference proteome</keyword>
<accession>A0AAD7N8F5</accession>
<gene>
    <name evidence="1" type="ORF">DFH07DRAFT_961361</name>
</gene>
<sequence>MNMDAAHALHNTSLPENLAGILDTTYNPAINSSQLPFPKRPRPSELKEHIALIFDSQGAGRLMSAAARAASDTWDAYVEGSVVPTDFLHAPIGAPYRVAEIPGKGRGMVASRDLKAGEAVLMDSPLILLVKDQMNALTFLALPEPAIHAMLLLHNNIPNNREFSRHIDIPQHRLLDYLKGVATTNAFGSRVDSDGTGVGMILLAGSLFNHSNEPNVDRRSPHVRHLCIQDGLRANL</sequence>
<evidence type="ECO:0008006" key="3">
    <source>
        <dbReference type="Google" id="ProtNLM"/>
    </source>
</evidence>
<dbReference type="Proteomes" id="UP001215280">
    <property type="component" value="Unassembled WGS sequence"/>
</dbReference>
<reference evidence="1" key="1">
    <citation type="submission" date="2023-03" db="EMBL/GenBank/DDBJ databases">
        <title>Massive genome expansion in bonnet fungi (Mycena s.s.) driven by repeated elements and novel gene families across ecological guilds.</title>
        <authorList>
            <consortium name="Lawrence Berkeley National Laboratory"/>
            <person name="Harder C.B."/>
            <person name="Miyauchi S."/>
            <person name="Viragh M."/>
            <person name="Kuo A."/>
            <person name="Thoen E."/>
            <person name="Andreopoulos B."/>
            <person name="Lu D."/>
            <person name="Skrede I."/>
            <person name="Drula E."/>
            <person name="Henrissat B."/>
            <person name="Morin E."/>
            <person name="Kohler A."/>
            <person name="Barry K."/>
            <person name="LaButti K."/>
            <person name="Morin E."/>
            <person name="Salamov A."/>
            <person name="Lipzen A."/>
            <person name="Mereny Z."/>
            <person name="Hegedus B."/>
            <person name="Baldrian P."/>
            <person name="Stursova M."/>
            <person name="Weitz H."/>
            <person name="Taylor A."/>
            <person name="Grigoriev I.V."/>
            <person name="Nagy L.G."/>
            <person name="Martin F."/>
            <person name="Kauserud H."/>
        </authorList>
    </citation>
    <scope>NUCLEOTIDE SEQUENCE</scope>
    <source>
        <strain evidence="1">CBHHK188m</strain>
    </source>
</reference>
<comment type="caution">
    <text evidence="1">The sequence shown here is derived from an EMBL/GenBank/DDBJ whole genome shotgun (WGS) entry which is preliminary data.</text>
</comment>
<protein>
    <recommendedName>
        <fullName evidence="3">SET domain-containing protein</fullName>
    </recommendedName>
</protein>
<dbReference type="PANTHER" id="PTHR47332:SF2">
    <property type="entry name" value="SET-6"/>
    <property type="match status" value="1"/>
</dbReference>
<organism evidence="1 2">
    <name type="scientific">Mycena maculata</name>
    <dbReference type="NCBI Taxonomy" id="230809"/>
    <lineage>
        <taxon>Eukaryota</taxon>
        <taxon>Fungi</taxon>
        <taxon>Dikarya</taxon>
        <taxon>Basidiomycota</taxon>
        <taxon>Agaricomycotina</taxon>
        <taxon>Agaricomycetes</taxon>
        <taxon>Agaricomycetidae</taxon>
        <taxon>Agaricales</taxon>
        <taxon>Marasmiineae</taxon>
        <taxon>Mycenaceae</taxon>
        <taxon>Mycena</taxon>
    </lineage>
</organism>
<dbReference type="EMBL" id="JARJLG010000082">
    <property type="protein sequence ID" value="KAJ7750394.1"/>
    <property type="molecule type" value="Genomic_DNA"/>
</dbReference>
<dbReference type="PANTHER" id="PTHR47332">
    <property type="entry name" value="SET DOMAIN-CONTAINING PROTEIN 5"/>
    <property type="match status" value="1"/>
</dbReference>